<feature type="domain" description="Aminotransferase class I/classII large" evidence="8">
    <location>
        <begin position="76"/>
        <end position="440"/>
    </location>
</feature>
<dbReference type="EC" id="2.6.1.1" evidence="7"/>
<evidence type="ECO:0000313" key="10">
    <source>
        <dbReference type="EMBL" id="CAF3639650.1"/>
    </source>
</evidence>
<dbReference type="PRINTS" id="PR00799">
    <property type="entry name" value="TRANSAMINASE"/>
</dbReference>
<comment type="subunit">
    <text evidence="3 7">Homodimer.</text>
</comment>
<dbReference type="GO" id="GO:0030170">
    <property type="term" value="F:pyridoxal phosphate binding"/>
    <property type="evidence" value="ECO:0007669"/>
    <property type="project" value="InterPro"/>
</dbReference>
<evidence type="ECO:0000256" key="4">
    <source>
        <dbReference type="ARBA" id="ARBA00022576"/>
    </source>
</evidence>
<dbReference type="InterPro" id="IPR000796">
    <property type="entry name" value="Asp_trans"/>
</dbReference>
<feature type="non-terminal residue" evidence="9">
    <location>
        <position position="1"/>
    </location>
</feature>
<comment type="similarity">
    <text evidence="2">Belongs to the class-I pyridoxal-phosphate-dependent aminotransferase family.</text>
</comment>
<dbReference type="GO" id="GO:0005829">
    <property type="term" value="C:cytosol"/>
    <property type="evidence" value="ECO:0007669"/>
    <property type="project" value="TreeGrafter"/>
</dbReference>
<dbReference type="InterPro" id="IPR015421">
    <property type="entry name" value="PyrdxlP-dep_Trfase_major"/>
</dbReference>
<dbReference type="InterPro" id="IPR015424">
    <property type="entry name" value="PyrdxlP-dep_Trfase"/>
</dbReference>
<evidence type="ECO:0000256" key="3">
    <source>
        <dbReference type="ARBA" id="ARBA00011738"/>
    </source>
</evidence>
<gene>
    <name evidence="9" type="ORF">OVA965_LOCUS7316</name>
    <name evidence="10" type="ORF">TMI583_LOCUS7312</name>
</gene>
<comment type="cofactor">
    <cofactor evidence="1">
        <name>pyridoxal 5'-phosphate</name>
        <dbReference type="ChEBI" id="CHEBI:597326"/>
    </cofactor>
</comment>
<organism evidence="9 11">
    <name type="scientific">Didymodactylos carnosus</name>
    <dbReference type="NCBI Taxonomy" id="1234261"/>
    <lineage>
        <taxon>Eukaryota</taxon>
        <taxon>Metazoa</taxon>
        <taxon>Spiralia</taxon>
        <taxon>Gnathifera</taxon>
        <taxon>Rotifera</taxon>
        <taxon>Eurotatoria</taxon>
        <taxon>Bdelloidea</taxon>
        <taxon>Philodinida</taxon>
        <taxon>Philodinidae</taxon>
        <taxon>Didymodactylos</taxon>
    </lineage>
</organism>
<reference evidence="9" key="1">
    <citation type="submission" date="2021-02" db="EMBL/GenBank/DDBJ databases">
        <authorList>
            <person name="Nowell W R."/>
        </authorList>
    </citation>
    <scope>NUCLEOTIDE SEQUENCE</scope>
</reference>
<dbReference type="FunFam" id="3.40.640.10:FF:000066">
    <property type="entry name" value="Aspartate aminotransferase"/>
    <property type="match status" value="1"/>
</dbReference>
<dbReference type="GO" id="GO:0006532">
    <property type="term" value="P:aspartate biosynthetic process"/>
    <property type="evidence" value="ECO:0007669"/>
    <property type="project" value="TreeGrafter"/>
</dbReference>
<dbReference type="Gene3D" id="3.40.640.10">
    <property type="entry name" value="Type I PLP-dependent aspartate aminotransferase-like (Major domain)"/>
    <property type="match status" value="1"/>
</dbReference>
<name>A0A8S2D117_9BILA</name>
<comment type="miscellaneous">
    <text evidence="7">In eukaryotes there are cytoplasmic, mitochondrial and chloroplastic isozymes.</text>
</comment>
<dbReference type="Pfam" id="PF00155">
    <property type="entry name" value="Aminotran_1_2"/>
    <property type="match status" value="1"/>
</dbReference>
<comment type="caution">
    <text evidence="9">The sequence shown here is derived from an EMBL/GenBank/DDBJ whole genome shotgun (WGS) entry which is preliminary data.</text>
</comment>
<dbReference type="EMBL" id="CAJNOK010002312">
    <property type="protein sequence ID" value="CAF0854485.1"/>
    <property type="molecule type" value="Genomic_DNA"/>
</dbReference>
<dbReference type="PROSITE" id="PS00105">
    <property type="entry name" value="AA_TRANSFER_CLASS_1"/>
    <property type="match status" value="1"/>
</dbReference>
<protein>
    <recommendedName>
        <fullName evidence="7">Aspartate aminotransferase</fullName>
        <ecNumber evidence="7">2.6.1.1</ecNumber>
    </recommendedName>
</protein>
<evidence type="ECO:0000259" key="8">
    <source>
        <dbReference type="Pfam" id="PF00155"/>
    </source>
</evidence>
<evidence type="ECO:0000313" key="9">
    <source>
        <dbReference type="EMBL" id="CAF0854485.1"/>
    </source>
</evidence>
<evidence type="ECO:0000256" key="2">
    <source>
        <dbReference type="ARBA" id="ARBA00007441"/>
    </source>
</evidence>
<dbReference type="EMBL" id="CAJOBA010002312">
    <property type="protein sequence ID" value="CAF3639650.1"/>
    <property type="molecule type" value="Genomic_DNA"/>
</dbReference>
<dbReference type="PANTHER" id="PTHR11879:SF55">
    <property type="entry name" value="GLUTAMATE OXALOACETATE TRANSAMINASE 1, ISOFORM B"/>
    <property type="match status" value="1"/>
</dbReference>
<evidence type="ECO:0000256" key="7">
    <source>
        <dbReference type="RuleBase" id="RU000480"/>
    </source>
</evidence>
<sequence>AQVVLVLLLSNNPDKVGVNVTQVLPLNNDGSTCLFARVKFLFITVKVMGFFDCISSDPPIEIFRLTELFNNDKNPSKVNLGAGVYQDENGKMSTLSVVRAVEQSMAQDLTLDKSYLKPIGQDSFCQACLELVLGKQSSSIIENRACSIQGLSGTGCLTIGLKFLYRNGYKIGYISSPTWSNHGSILQSIGFDVKQYRYWNKDKLNLDIDGLLQDLQDAPENSVIILHACSHNPTGCDPTHEQWQQISDVIKQRKLFPFFDFAYHGFSSGDLDQDAWSIRYFADHQKHELLVAQSFAKNFSLYNERIGHLMGIFSSTDIIPKFRSQLTTIIRQIYSNPPVHGARIVATILNNPTLCLQWKDNVRAMYERIQSMRQLLYTKLKQLGTPGNWDHIITQHGMFAFTGLNSRQCQILVQQHHIYLMNDGRINICGITQNNVDQVSKSFYDVVTTMVDDLKL</sequence>
<dbReference type="InterPro" id="IPR004838">
    <property type="entry name" value="NHTrfase_class1_PyrdxlP-BS"/>
</dbReference>
<keyword evidence="5 7" id="KW-0808">Transferase</keyword>
<dbReference type="PANTHER" id="PTHR11879">
    <property type="entry name" value="ASPARTATE AMINOTRANSFERASE"/>
    <property type="match status" value="1"/>
</dbReference>
<evidence type="ECO:0000313" key="11">
    <source>
        <dbReference type="Proteomes" id="UP000677228"/>
    </source>
</evidence>
<accession>A0A8S2D117</accession>
<dbReference type="NCBIfam" id="NF006719">
    <property type="entry name" value="PRK09257.1"/>
    <property type="match status" value="1"/>
</dbReference>
<dbReference type="FunFam" id="3.90.1150.10:FF:000001">
    <property type="entry name" value="Aspartate aminotransferase"/>
    <property type="match status" value="1"/>
</dbReference>
<dbReference type="Gene3D" id="3.90.1150.10">
    <property type="entry name" value="Aspartate Aminotransferase, domain 1"/>
    <property type="match status" value="1"/>
</dbReference>
<keyword evidence="4 7" id="KW-0032">Aminotransferase</keyword>
<dbReference type="Proteomes" id="UP000682733">
    <property type="component" value="Unassembled WGS sequence"/>
</dbReference>
<dbReference type="SUPFAM" id="SSF53383">
    <property type="entry name" value="PLP-dependent transferases"/>
    <property type="match status" value="1"/>
</dbReference>
<dbReference type="AlphaFoldDB" id="A0A8S2D117"/>
<evidence type="ECO:0000256" key="5">
    <source>
        <dbReference type="ARBA" id="ARBA00022679"/>
    </source>
</evidence>
<comment type="catalytic activity">
    <reaction evidence="7">
        <text>L-aspartate + 2-oxoglutarate = oxaloacetate + L-glutamate</text>
        <dbReference type="Rhea" id="RHEA:21824"/>
        <dbReference type="ChEBI" id="CHEBI:16452"/>
        <dbReference type="ChEBI" id="CHEBI:16810"/>
        <dbReference type="ChEBI" id="CHEBI:29985"/>
        <dbReference type="ChEBI" id="CHEBI:29991"/>
        <dbReference type="EC" id="2.6.1.1"/>
    </reaction>
</comment>
<dbReference type="CDD" id="cd00609">
    <property type="entry name" value="AAT_like"/>
    <property type="match status" value="1"/>
</dbReference>
<dbReference type="InterPro" id="IPR015422">
    <property type="entry name" value="PyrdxlP-dep_Trfase_small"/>
</dbReference>
<keyword evidence="6" id="KW-0663">Pyridoxal phosphate</keyword>
<proteinExistence type="inferred from homology"/>
<dbReference type="Proteomes" id="UP000677228">
    <property type="component" value="Unassembled WGS sequence"/>
</dbReference>
<dbReference type="GO" id="GO:0004069">
    <property type="term" value="F:L-aspartate:2-oxoglutarate aminotransferase activity"/>
    <property type="evidence" value="ECO:0007669"/>
    <property type="project" value="UniProtKB-EC"/>
</dbReference>
<dbReference type="InterPro" id="IPR004839">
    <property type="entry name" value="Aminotransferase_I/II_large"/>
</dbReference>
<evidence type="ECO:0000256" key="6">
    <source>
        <dbReference type="ARBA" id="ARBA00022898"/>
    </source>
</evidence>
<evidence type="ECO:0000256" key="1">
    <source>
        <dbReference type="ARBA" id="ARBA00001933"/>
    </source>
</evidence>